<comment type="subcellular location">
    <subcellularLocation>
        <location evidence="1">Nucleus matrix</location>
    </subcellularLocation>
</comment>
<dbReference type="GO" id="GO:0030042">
    <property type="term" value="P:actin filament depolymerization"/>
    <property type="evidence" value="ECO:0007669"/>
    <property type="project" value="InterPro"/>
</dbReference>
<dbReference type="VEuPathDB" id="FungiDB:PDIP_35310"/>
<evidence type="ECO:0000256" key="2">
    <source>
        <dbReference type="ARBA" id="ARBA00006844"/>
    </source>
</evidence>
<dbReference type="SMART" id="SM00102">
    <property type="entry name" value="ADF"/>
    <property type="match status" value="1"/>
</dbReference>
<dbReference type="AlphaFoldDB" id="A0A7T6XK62"/>
<comment type="similarity">
    <text evidence="2">Belongs to the actin-binding proteins ADF family.</text>
</comment>
<dbReference type="RefSeq" id="XP_065956471.1">
    <property type="nucleotide sequence ID" value="XM_066101388.1"/>
</dbReference>
<dbReference type="InterPro" id="IPR029006">
    <property type="entry name" value="ADF-H/Gelsolin-like_dom_sf"/>
</dbReference>
<dbReference type="Proteomes" id="UP000595662">
    <property type="component" value="Chromosome 2"/>
</dbReference>
<name>A0A7T6XK62_PENDI</name>
<feature type="domain" description="ADF-H" evidence="6">
    <location>
        <begin position="4"/>
        <end position="146"/>
    </location>
</feature>
<sequence length="162" mass="18455">MSDPSNISVARECISAFNQLRSGSEATRPRFIIYKISDDYKSIVVEETSTEKDWDMFRLKLWHAADKDGNPAPRYAVYDMEYEVGSEGQQTNTIFVYWTPCCAPIQMCLLYHRSGQNLTKIFDLKASIDADCMEDLEWAIVMKEVIEELGIGTSSVSLKHHA</sequence>
<dbReference type="GO" id="GO:0015629">
    <property type="term" value="C:actin cytoskeleton"/>
    <property type="evidence" value="ECO:0007669"/>
    <property type="project" value="InterPro"/>
</dbReference>
<dbReference type="GeneID" id="26231849"/>
<dbReference type="Pfam" id="PF00241">
    <property type="entry name" value="Cofilin_ADF"/>
    <property type="match status" value="1"/>
</dbReference>
<dbReference type="InterPro" id="IPR002108">
    <property type="entry name" value="ADF-H"/>
</dbReference>
<evidence type="ECO:0000256" key="4">
    <source>
        <dbReference type="ARBA" id="ARBA00023203"/>
    </source>
</evidence>
<evidence type="ECO:0000256" key="3">
    <source>
        <dbReference type="ARBA" id="ARBA00015630"/>
    </source>
</evidence>
<protein>
    <recommendedName>
        <fullName evidence="3">Cofilin</fullName>
    </recommendedName>
    <alternativeName>
        <fullName evidence="5">Actin-depolymerizing factor 1</fullName>
    </alternativeName>
</protein>
<evidence type="ECO:0000313" key="7">
    <source>
        <dbReference type="EMBL" id="QQK42663.1"/>
    </source>
</evidence>
<gene>
    <name evidence="7" type="ORF">Pdw03_6564</name>
</gene>
<accession>A0A7T6XK62</accession>
<dbReference type="PROSITE" id="PS51263">
    <property type="entry name" value="ADF_H"/>
    <property type="match status" value="1"/>
</dbReference>
<evidence type="ECO:0000256" key="5">
    <source>
        <dbReference type="ARBA" id="ARBA00032427"/>
    </source>
</evidence>
<dbReference type="EMBL" id="CP060775">
    <property type="protein sequence ID" value="QQK42663.1"/>
    <property type="molecule type" value="Genomic_DNA"/>
</dbReference>
<proteinExistence type="inferred from homology"/>
<dbReference type="SUPFAM" id="SSF55753">
    <property type="entry name" value="Actin depolymerizing proteins"/>
    <property type="match status" value="1"/>
</dbReference>
<dbReference type="GO" id="GO:0003779">
    <property type="term" value="F:actin binding"/>
    <property type="evidence" value="ECO:0007669"/>
    <property type="project" value="UniProtKB-KW"/>
</dbReference>
<keyword evidence="4" id="KW-0009">Actin-binding</keyword>
<dbReference type="InterPro" id="IPR017904">
    <property type="entry name" value="ADF/Cofilin"/>
</dbReference>
<organism evidence="7 8">
    <name type="scientific">Penicillium digitatum</name>
    <name type="common">Green mold</name>
    <dbReference type="NCBI Taxonomy" id="36651"/>
    <lineage>
        <taxon>Eukaryota</taxon>
        <taxon>Fungi</taxon>
        <taxon>Dikarya</taxon>
        <taxon>Ascomycota</taxon>
        <taxon>Pezizomycotina</taxon>
        <taxon>Eurotiomycetes</taxon>
        <taxon>Eurotiomycetidae</taxon>
        <taxon>Eurotiales</taxon>
        <taxon>Aspergillaceae</taxon>
        <taxon>Penicillium</taxon>
    </lineage>
</organism>
<reference evidence="7 8" key="1">
    <citation type="submission" date="2020-08" db="EMBL/GenBank/DDBJ databases">
        <title>The completed genome sequence of the pathogenic ascomycete fungus Penicillium digitatum.</title>
        <authorList>
            <person name="Wang M."/>
        </authorList>
    </citation>
    <scope>NUCLEOTIDE SEQUENCE [LARGE SCALE GENOMIC DNA]</scope>
    <source>
        <strain evidence="7 8">PdW03</strain>
    </source>
</reference>
<dbReference type="Gene3D" id="3.40.20.10">
    <property type="entry name" value="Severin"/>
    <property type="match status" value="1"/>
</dbReference>
<evidence type="ECO:0000313" key="8">
    <source>
        <dbReference type="Proteomes" id="UP000595662"/>
    </source>
</evidence>
<dbReference type="GO" id="GO:0016363">
    <property type="term" value="C:nuclear matrix"/>
    <property type="evidence" value="ECO:0007669"/>
    <property type="project" value="UniProtKB-SubCell"/>
</dbReference>
<dbReference type="PANTHER" id="PTHR11913">
    <property type="entry name" value="COFILIN-RELATED"/>
    <property type="match status" value="1"/>
</dbReference>
<evidence type="ECO:0000256" key="1">
    <source>
        <dbReference type="ARBA" id="ARBA00004109"/>
    </source>
</evidence>
<evidence type="ECO:0000259" key="6">
    <source>
        <dbReference type="PROSITE" id="PS51263"/>
    </source>
</evidence>